<keyword evidence="1" id="KW-0479">Metal-binding</keyword>
<feature type="region of interest" description="Disordered" evidence="2">
    <location>
        <begin position="599"/>
        <end position="627"/>
    </location>
</feature>
<dbReference type="GO" id="GO:0008270">
    <property type="term" value="F:zinc ion binding"/>
    <property type="evidence" value="ECO:0007669"/>
    <property type="project" value="UniProtKB-KW"/>
</dbReference>
<evidence type="ECO:0000256" key="2">
    <source>
        <dbReference type="SAM" id="MobiDB-lite"/>
    </source>
</evidence>
<organism evidence="4 5">
    <name type="scientific">Sitophilus oryzae</name>
    <name type="common">Rice weevil</name>
    <name type="synonym">Curculio oryzae</name>
    <dbReference type="NCBI Taxonomy" id="7048"/>
    <lineage>
        <taxon>Eukaryota</taxon>
        <taxon>Metazoa</taxon>
        <taxon>Ecdysozoa</taxon>
        <taxon>Arthropoda</taxon>
        <taxon>Hexapoda</taxon>
        <taxon>Insecta</taxon>
        <taxon>Pterygota</taxon>
        <taxon>Neoptera</taxon>
        <taxon>Endopterygota</taxon>
        <taxon>Coleoptera</taxon>
        <taxon>Polyphaga</taxon>
        <taxon>Cucujiformia</taxon>
        <taxon>Curculionidae</taxon>
        <taxon>Dryophthorinae</taxon>
        <taxon>Sitophilus</taxon>
    </lineage>
</organism>
<name>A0A6J2YCC3_SITOR</name>
<dbReference type="Pfam" id="PF03732">
    <property type="entry name" value="Retrotrans_gag"/>
    <property type="match status" value="1"/>
</dbReference>
<evidence type="ECO:0000259" key="3">
    <source>
        <dbReference type="PROSITE" id="PS50158"/>
    </source>
</evidence>
<dbReference type="RefSeq" id="XP_030760560.1">
    <property type="nucleotide sequence ID" value="XM_030904700.1"/>
</dbReference>
<evidence type="ECO:0000256" key="1">
    <source>
        <dbReference type="PROSITE-ProRule" id="PRU00047"/>
    </source>
</evidence>
<dbReference type="SUPFAM" id="SSF57756">
    <property type="entry name" value="Retrovirus zinc finger-like domains"/>
    <property type="match status" value="1"/>
</dbReference>
<dbReference type="InterPro" id="IPR005162">
    <property type="entry name" value="Retrotrans_gag_dom"/>
</dbReference>
<dbReference type="GO" id="GO:0004190">
    <property type="term" value="F:aspartic-type endopeptidase activity"/>
    <property type="evidence" value="ECO:0007669"/>
    <property type="project" value="InterPro"/>
</dbReference>
<evidence type="ECO:0000313" key="5">
    <source>
        <dbReference type="RefSeq" id="XP_030760560.1"/>
    </source>
</evidence>
<dbReference type="Pfam" id="PF13975">
    <property type="entry name" value="gag-asp_proteas"/>
    <property type="match status" value="1"/>
</dbReference>
<keyword evidence="1" id="KW-0862">Zinc</keyword>
<dbReference type="InterPro" id="IPR001969">
    <property type="entry name" value="Aspartic_peptidase_AS"/>
</dbReference>
<dbReference type="PANTHER" id="PTHR33223:SF6">
    <property type="entry name" value="CCHC-TYPE DOMAIN-CONTAINING PROTEIN"/>
    <property type="match status" value="1"/>
</dbReference>
<dbReference type="Gene3D" id="4.10.60.10">
    <property type="entry name" value="Zinc finger, CCHC-type"/>
    <property type="match status" value="1"/>
</dbReference>
<reference evidence="5" key="1">
    <citation type="submission" date="2025-08" db="UniProtKB">
        <authorList>
            <consortium name="RefSeq"/>
        </authorList>
    </citation>
    <scope>IDENTIFICATION</scope>
    <source>
        <tissue evidence="5">Gonads</tissue>
    </source>
</reference>
<dbReference type="PANTHER" id="PTHR33223">
    <property type="entry name" value="CCHC-TYPE DOMAIN-CONTAINING PROTEIN"/>
    <property type="match status" value="1"/>
</dbReference>
<dbReference type="Gene3D" id="2.40.70.10">
    <property type="entry name" value="Acid Proteases"/>
    <property type="match status" value="1"/>
</dbReference>
<dbReference type="AlphaFoldDB" id="A0A6J2YCC3"/>
<dbReference type="GeneID" id="115885713"/>
<feature type="compositionally biased region" description="Basic residues" evidence="2">
    <location>
        <begin position="765"/>
        <end position="774"/>
    </location>
</feature>
<dbReference type="Proteomes" id="UP000504635">
    <property type="component" value="Unplaced"/>
</dbReference>
<protein>
    <submittedName>
        <fullName evidence="5">Uncharacterized protein LOC115885713</fullName>
    </submittedName>
</protein>
<dbReference type="KEGG" id="soy:115885713"/>
<keyword evidence="4" id="KW-1185">Reference proteome</keyword>
<dbReference type="SMART" id="SM00343">
    <property type="entry name" value="ZnF_C2HC"/>
    <property type="match status" value="2"/>
</dbReference>
<dbReference type="InterPro" id="IPR001878">
    <property type="entry name" value="Znf_CCHC"/>
</dbReference>
<feature type="region of interest" description="Disordered" evidence="2">
    <location>
        <begin position="725"/>
        <end position="779"/>
    </location>
</feature>
<evidence type="ECO:0000313" key="4">
    <source>
        <dbReference type="Proteomes" id="UP000504635"/>
    </source>
</evidence>
<keyword evidence="1" id="KW-0863">Zinc-finger</keyword>
<dbReference type="InParanoid" id="A0A6J2YCC3"/>
<dbReference type="PROSITE" id="PS50158">
    <property type="entry name" value="ZF_CCHC"/>
    <property type="match status" value="1"/>
</dbReference>
<dbReference type="CDD" id="cd00303">
    <property type="entry name" value="retropepsin_like"/>
    <property type="match status" value="1"/>
</dbReference>
<dbReference type="InterPro" id="IPR021109">
    <property type="entry name" value="Peptidase_aspartic_dom_sf"/>
</dbReference>
<dbReference type="Pfam" id="PF00098">
    <property type="entry name" value="zf-CCHC"/>
    <property type="match status" value="1"/>
</dbReference>
<accession>A0A6J2YCC3</accession>
<gene>
    <name evidence="5" type="primary">LOC115885713</name>
</gene>
<dbReference type="PROSITE" id="PS00141">
    <property type="entry name" value="ASP_PROTEASE"/>
    <property type="match status" value="1"/>
</dbReference>
<feature type="compositionally biased region" description="Basic and acidic residues" evidence="2">
    <location>
        <begin position="602"/>
        <end position="612"/>
    </location>
</feature>
<dbReference type="InterPro" id="IPR036875">
    <property type="entry name" value="Znf_CCHC_sf"/>
</dbReference>
<sequence>METEEDFLSIGASVEGNDAVPSLSHTGLNLAPSGTSAESDFRTGWIYSLKKSELAAQLVRFGLDSTGTVEEMRRRIVRFIREGQASPQPVAQPFGFPGNSAVVPTVSSTATLTTTTVTTTVTATSSGYIAGRVVPSPVVYTSTSQPVPLPINPGMSNSFNTNPIQVYKWGVTFNGRSDPVTFLERLEEICIAQNIHPDRLLPHLPEVLQGEAALWYRNNRVNYRTWEEFTGEFKIFYYPVNYEVDLEAKISRRVQRHNESVTAYITDLQTLIRRHGSISLNQELQWLYRNLLPEFRQYVRRGDFHDISSFSRITKEFELLNQELQRSSRTYAPSDVEARPNNTPRRDRLENEHAGARSNLMVIQSQSPSQSKQRHVSVTPRVSRYPYRAPNSAKQTSEAICWRCGQTGHFRRQCTSEPKIFCSRCKKTGVLSRNCPCVSPRKREPNRTEISQEQHYSPTEIVEELPQIIRQEIRPVVKIRYRNTDYLALLDTGAAHSYIGKKLTEQCQTSKAIPVKPTVKGARLANGATESISTAFRMKIQVGEQSLNEVFHSLKDLVSDMIIGMDILGKHDFQIDLRTRQIRLNAKLIRSSAEGLQVNPKKNVEQTTEKLGKTNNQASVSKGGRLPIKTSLQSPVRRVPQTIKLTSFLTQRYVEHSACDHKIASVDVYLPVQITPNPGLMDVGQEEDQQASKQIDLRRWTMRDSPKFSTPLDHEGLTEAFNAAGQRETHRSFQHRWTTRDSPKLSTPLDNEGPTEAFNTAGQRGTHRSRKHRWSKLDTSKLYTPPKEDLQVEEDRRYCVI</sequence>
<dbReference type="SUPFAM" id="SSF50630">
    <property type="entry name" value="Acid proteases"/>
    <property type="match status" value="1"/>
</dbReference>
<proteinExistence type="predicted"/>
<dbReference type="GO" id="GO:0006508">
    <property type="term" value="P:proteolysis"/>
    <property type="evidence" value="ECO:0007669"/>
    <property type="project" value="InterPro"/>
</dbReference>
<dbReference type="OrthoDB" id="7480340at2759"/>
<feature type="domain" description="CCHC-type" evidence="3">
    <location>
        <begin position="401"/>
        <end position="416"/>
    </location>
</feature>
<dbReference type="GO" id="GO:0003676">
    <property type="term" value="F:nucleic acid binding"/>
    <property type="evidence" value="ECO:0007669"/>
    <property type="project" value="InterPro"/>
</dbReference>